<dbReference type="GO" id="GO:0006152">
    <property type="term" value="P:purine nucleoside catabolic process"/>
    <property type="evidence" value="ECO:0007669"/>
    <property type="project" value="TreeGrafter"/>
</dbReference>
<protein>
    <submittedName>
        <fullName evidence="4">Nucleoside hydrolase</fullName>
    </submittedName>
</protein>
<evidence type="ECO:0000259" key="3">
    <source>
        <dbReference type="Pfam" id="PF01156"/>
    </source>
</evidence>
<proteinExistence type="predicted"/>
<evidence type="ECO:0000256" key="1">
    <source>
        <dbReference type="ARBA" id="ARBA00022801"/>
    </source>
</evidence>
<dbReference type="PANTHER" id="PTHR12304:SF4">
    <property type="entry name" value="URIDINE NUCLEOSIDASE"/>
    <property type="match status" value="1"/>
</dbReference>
<feature type="domain" description="Inosine/uridine-preferring nucleoside hydrolase" evidence="3">
    <location>
        <begin position="4"/>
        <end position="294"/>
    </location>
</feature>
<keyword evidence="5" id="KW-1185">Reference proteome</keyword>
<dbReference type="SUPFAM" id="SSF53590">
    <property type="entry name" value="Nucleoside hydrolase"/>
    <property type="match status" value="1"/>
</dbReference>
<comment type="caution">
    <text evidence="4">The sequence shown here is derived from an EMBL/GenBank/DDBJ whole genome shotgun (WGS) entry which is preliminary data.</text>
</comment>
<name>A0A1U7LYV6_9FIRM</name>
<reference evidence="4 5" key="1">
    <citation type="journal article" date="2016" name="Appl. Environ. Microbiol.">
        <title>Function and Phylogeny of Bacterial Butyryl Coenzyme A:Acetate Transferases and Their Diversity in the Proximal Colon of Swine.</title>
        <authorList>
            <person name="Trachsel J."/>
            <person name="Bayles D.O."/>
            <person name="Looft T."/>
            <person name="Levine U.Y."/>
            <person name="Allen H.K."/>
        </authorList>
    </citation>
    <scope>NUCLEOTIDE SEQUENCE [LARGE SCALE GENOMIC DNA]</scope>
    <source>
        <strain evidence="4 5">35-6-1</strain>
    </source>
</reference>
<dbReference type="Pfam" id="PF01156">
    <property type="entry name" value="IU_nuc_hydro"/>
    <property type="match status" value="1"/>
</dbReference>
<sequence length="315" mass="35958">MKKIIIDADPGIDDSIAIILSNNVIEYDILGISLVSGNVHVEKGRKNVLRLSKFLNQDFKIYMGSKSPLIKKFINAEDTHGEDGLGETYLKYDEKEIDGDAIDFLVEEARKGDVTIFALGPLTNIAKAIKYNRYAFKDTRIIIMGGNFKSYGNMSPVAEFNFYVDPESADYVIKNAPNKVEIMPLDVTRKFVLTPSILSYIKRLNPEMGNFIEKITNFYMDFHWEYEKIIGSVINDPLTILAERKPELFKKSIYSAECITDGPARGMIMVDEMNFMKREKNIILYEDLNLLEVWTEFIETITKAEVDKNILGDLI</sequence>
<dbReference type="InterPro" id="IPR001910">
    <property type="entry name" value="Inosine/uridine_hydrolase_dom"/>
</dbReference>
<evidence type="ECO:0000313" key="5">
    <source>
        <dbReference type="Proteomes" id="UP000187166"/>
    </source>
</evidence>
<dbReference type="Proteomes" id="UP000187166">
    <property type="component" value="Unassembled WGS sequence"/>
</dbReference>
<dbReference type="GO" id="GO:0008477">
    <property type="term" value="F:purine nucleosidase activity"/>
    <property type="evidence" value="ECO:0007669"/>
    <property type="project" value="TreeGrafter"/>
</dbReference>
<dbReference type="InterPro" id="IPR036452">
    <property type="entry name" value="Ribo_hydro-like"/>
</dbReference>
<keyword evidence="1 4" id="KW-0378">Hydrolase</keyword>
<dbReference type="InterPro" id="IPR023186">
    <property type="entry name" value="IUNH"/>
</dbReference>
<dbReference type="EMBL" id="MJIH01000001">
    <property type="protein sequence ID" value="OLR64476.1"/>
    <property type="molecule type" value="Genomic_DNA"/>
</dbReference>
<dbReference type="PANTHER" id="PTHR12304">
    <property type="entry name" value="INOSINE-URIDINE PREFERRING NUCLEOSIDE HYDROLASE"/>
    <property type="match status" value="1"/>
</dbReference>
<evidence type="ECO:0000256" key="2">
    <source>
        <dbReference type="ARBA" id="ARBA00023295"/>
    </source>
</evidence>
<keyword evidence="2" id="KW-0326">Glycosidase</keyword>
<gene>
    <name evidence="4" type="ORF">BIV18_02400</name>
</gene>
<evidence type="ECO:0000313" key="4">
    <source>
        <dbReference type="EMBL" id="OLR64476.1"/>
    </source>
</evidence>
<organism evidence="4 5">
    <name type="scientific">Peptoniphilus porci</name>
    <dbReference type="NCBI Taxonomy" id="2652280"/>
    <lineage>
        <taxon>Bacteria</taxon>
        <taxon>Bacillati</taxon>
        <taxon>Bacillota</taxon>
        <taxon>Tissierellia</taxon>
        <taxon>Tissierellales</taxon>
        <taxon>Peptoniphilaceae</taxon>
        <taxon>Peptoniphilus</taxon>
    </lineage>
</organism>
<dbReference type="AlphaFoldDB" id="A0A1U7LYV6"/>
<dbReference type="Gene3D" id="3.90.245.10">
    <property type="entry name" value="Ribonucleoside hydrolase-like"/>
    <property type="match status" value="1"/>
</dbReference>
<accession>A0A1U7LYV6</accession>
<dbReference type="GO" id="GO:0005829">
    <property type="term" value="C:cytosol"/>
    <property type="evidence" value="ECO:0007669"/>
    <property type="project" value="TreeGrafter"/>
</dbReference>
<dbReference type="STRING" id="1465756.BIV18_02400"/>